<dbReference type="SUPFAM" id="SSF53613">
    <property type="entry name" value="Ribokinase-like"/>
    <property type="match status" value="1"/>
</dbReference>
<name>A0ABP8J2R8_9BACT</name>
<evidence type="ECO:0000313" key="6">
    <source>
        <dbReference type="Proteomes" id="UP001500454"/>
    </source>
</evidence>
<dbReference type="EMBL" id="BAABHA010000008">
    <property type="protein sequence ID" value="GAA4383885.1"/>
    <property type="molecule type" value="Genomic_DNA"/>
</dbReference>
<comment type="caution">
    <text evidence="5">The sequence shown here is derived from an EMBL/GenBank/DDBJ whole genome shotgun (WGS) entry which is preliminary data.</text>
</comment>
<accession>A0ABP8J2R8</accession>
<evidence type="ECO:0000259" key="4">
    <source>
        <dbReference type="Pfam" id="PF00294"/>
    </source>
</evidence>
<sequence>MGHDELGAELLGFAAAKGLRTGFVQRSSTHATGVVQANVNNAHEVTYHIVQPVAWDYIQPDPALDLLVSQAELFVFGSLAARSPVSRETLHRLLGQARFRVFDVNLRPPHYTRAGVEYLLGKADLVKLNHHELTEIMDWFGQPTEYSVVLPWLAERFGLQAVCVTCGADGALLWTNGSLHRAPGVPVNVQDTIGSGDAFLAALLQGWLAGQQPEANLRFACASGALVATRAGATPTFTAADVAQLLAK</sequence>
<keyword evidence="3" id="KW-0418">Kinase</keyword>
<dbReference type="PROSITE" id="PS00584">
    <property type="entry name" value="PFKB_KINASES_2"/>
    <property type="match status" value="1"/>
</dbReference>
<evidence type="ECO:0000256" key="3">
    <source>
        <dbReference type="ARBA" id="ARBA00022777"/>
    </source>
</evidence>
<dbReference type="InterPro" id="IPR002173">
    <property type="entry name" value="Carboh/pur_kinase_PfkB_CS"/>
</dbReference>
<dbReference type="Pfam" id="PF00294">
    <property type="entry name" value="PfkB"/>
    <property type="match status" value="1"/>
</dbReference>
<protein>
    <recommendedName>
        <fullName evidence="4">Carbohydrate kinase PfkB domain-containing protein</fullName>
    </recommendedName>
</protein>
<evidence type="ECO:0000313" key="5">
    <source>
        <dbReference type="EMBL" id="GAA4383885.1"/>
    </source>
</evidence>
<evidence type="ECO:0000256" key="2">
    <source>
        <dbReference type="ARBA" id="ARBA00022679"/>
    </source>
</evidence>
<gene>
    <name evidence="5" type="ORF">GCM10023186_25490</name>
</gene>
<dbReference type="InterPro" id="IPR050306">
    <property type="entry name" value="PfkB_Carbo_kinase"/>
</dbReference>
<keyword evidence="2" id="KW-0808">Transferase</keyword>
<feature type="domain" description="Carbohydrate kinase PfkB" evidence="4">
    <location>
        <begin position="2"/>
        <end position="235"/>
    </location>
</feature>
<comment type="similarity">
    <text evidence="1">Belongs to the carbohydrate kinase PfkB family.</text>
</comment>
<evidence type="ECO:0000256" key="1">
    <source>
        <dbReference type="ARBA" id="ARBA00010688"/>
    </source>
</evidence>
<dbReference type="InterPro" id="IPR029056">
    <property type="entry name" value="Ribokinase-like"/>
</dbReference>
<dbReference type="Proteomes" id="UP001500454">
    <property type="component" value="Unassembled WGS sequence"/>
</dbReference>
<dbReference type="Gene3D" id="3.40.1190.20">
    <property type="match status" value="1"/>
</dbReference>
<keyword evidence="6" id="KW-1185">Reference proteome</keyword>
<dbReference type="PANTHER" id="PTHR43085:SF57">
    <property type="entry name" value="CARBOHYDRATE KINASE PFKB DOMAIN-CONTAINING PROTEIN"/>
    <property type="match status" value="1"/>
</dbReference>
<organism evidence="5 6">
    <name type="scientific">Hymenobacter koreensis</name>
    <dbReference type="NCBI Taxonomy" id="1084523"/>
    <lineage>
        <taxon>Bacteria</taxon>
        <taxon>Pseudomonadati</taxon>
        <taxon>Bacteroidota</taxon>
        <taxon>Cytophagia</taxon>
        <taxon>Cytophagales</taxon>
        <taxon>Hymenobacteraceae</taxon>
        <taxon>Hymenobacter</taxon>
    </lineage>
</organism>
<dbReference type="PANTHER" id="PTHR43085">
    <property type="entry name" value="HEXOKINASE FAMILY MEMBER"/>
    <property type="match status" value="1"/>
</dbReference>
<dbReference type="InterPro" id="IPR011611">
    <property type="entry name" value="PfkB_dom"/>
</dbReference>
<reference evidence="6" key="1">
    <citation type="journal article" date="2019" name="Int. J. Syst. Evol. Microbiol.">
        <title>The Global Catalogue of Microorganisms (GCM) 10K type strain sequencing project: providing services to taxonomists for standard genome sequencing and annotation.</title>
        <authorList>
            <consortium name="The Broad Institute Genomics Platform"/>
            <consortium name="The Broad Institute Genome Sequencing Center for Infectious Disease"/>
            <person name="Wu L."/>
            <person name="Ma J."/>
        </authorList>
    </citation>
    <scope>NUCLEOTIDE SEQUENCE [LARGE SCALE GENOMIC DNA]</scope>
    <source>
        <strain evidence="6">JCM 17924</strain>
    </source>
</reference>
<proteinExistence type="inferred from homology"/>